<dbReference type="PANTHER" id="PTHR43968">
    <property type="match status" value="1"/>
</dbReference>
<gene>
    <name evidence="4" type="ORF">POCTA_138.1.T1290067</name>
</gene>
<dbReference type="SFLD" id="SFLDG00358">
    <property type="entry name" value="Main_(cytGST)"/>
    <property type="match status" value="1"/>
</dbReference>
<dbReference type="EMBL" id="CAJJDP010000129">
    <property type="protein sequence ID" value="CAD8203140.1"/>
    <property type="molecule type" value="Genomic_DNA"/>
</dbReference>
<sequence length="281" mass="33116">MYPKQLNKNLIVHYDHCQQQRNLSITQIIKIIFNKITINESLIQLHNQNFVIPNLIIQFIIYLFYMSLVLVASKTCPHCIRVVLTLNHLKIPYELKYIDIENRPDWFIKASPLEKVPILFVGDAVLFESLVILDYINTLAPQSLLPKDNLQIALNRSRAEFSQEIIEILWSVFSAKTLEAFDLQMKELRWLFSSLESWLQQTKFISDNVLTLADFAYAPIFTIIPALKQFMDFDIFDGFPRLRAYIDTLHALPELKMSLVENYDQLIQKKIQSREPYFWKQ</sequence>
<organism evidence="4 5">
    <name type="scientific">Paramecium octaurelia</name>
    <dbReference type="NCBI Taxonomy" id="43137"/>
    <lineage>
        <taxon>Eukaryota</taxon>
        <taxon>Sar</taxon>
        <taxon>Alveolata</taxon>
        <taxon>Ciliophora</taxon>
        <taxon>Intramacronucleata</taxon>
        <taxon>Oligohymenophorea</taxon>
        <taxon>Peniculida</taxon>
        <taxon>Parameciidae</taxon>
        <taxon>Paramecium</taxon>
    </lineage>
</organism>
<protein>
    <recommendedName>
        <fullName evidence="6">Glutathione S-transferase</fullName>
    </recommendedName>
</protein>
<dbReference type="Proteomes" id="UP000683925">
    <property type="component" value="Unassembled WGS sequence"/>
</dbReference>
<reference evidence="4" key="1">
    <citation type="submission" date="2021-01" db="EMBL/GenBank/DDBJ databases">
        <authorList>
            <consortium name="Genoscope - CEA"/>
            <person name="William W."/>
        </authorList>
    </citation>
    <scope>NUCLEOTIDE SEQUENCE</scope>
</reference>
<keyword evidence="1" id="KW-0812">Transmembrane</keyword>
<keyword evidence="1" id="KW-0472">Membrane</keyword>
<dbReference type="OMA" id="HCIRVVL"/>
<dbReference type="Pfam" id="PF13417">
    <property type="entry name" value="GST_N_3"/>
    <property type="match status" value="1"/>
</dbReference>
<proteinExistence type="predicted"/>
<dbReference type="PROSITE" id="PS50404">
    <property type="entry name" value="GST_NTER"/>
    <property type="match status" value="1"/>
</dbReference>
<comment type="caution">
    <text evidence="4">The sequence shown here is derived from an EMBL/GenBank/DDBJ whole genome shotgun (WGS) entry which is preliminary data.</text>
</comment>
<evidence type="ECO:0000259" key="3">
    <source>
        <dbReference type="PROSITE" id="PS50405"/>
    </source>
</evidence>
<dbReference type="GO" id="GO:0005737">
    <property type="term" value="C:cytoplasm"/>
    <property type="evidence" value="ECO:0007669"/>
    <property type="project" value="TreeGrafter"/>
</dbReference>
<evidence type="ECO:0000256" key="1">
    <source>
        <dbReference type="SAM" id="Phobius"/>
    </source>
</evidence>
<keyword evidence="1" id="KW-1133">Transmembrane helix</keyword>
<dbReference type="InterPro" id="IPR040079">
    <property type="entry name" value="Glutathione_S-Trfase"/>
</dbReference>
<evidence type="ECO:0008006" key="6">
    <source>
        <dbReference type="Google" id="ProtNLM"/>
    </source>
</evidence>
<feature type="transmembrane region" description="Helical" evidence="1">
    <location>
        <begin position="50"/>
        <end position="72"/>
    </location>
</feature>
<dbReference type="SFLD" id="SFLDS00019">
    <property type="entry name" value="Glutathione_Transferase_(cytos"/>
    <property type="match status" value="1"/>
</dbReference>
<accession>A0A8S1XPW1</accession>
<dbReference type="Pfam" id="PF00043">
    <property type="entry name" value="GST_C"/>
    <property type="match status" value="1"/>
</dbReference>
<dbReference type="InterPro" id="IPR010987">
    <property type="entry name" value="Glutathione-S-Trfase_C-like"/>
</dbReference>
<feature type="domain" description="GST C-terminal" evidence="3">
    <location>
        <begin position="148"/>
        <end position="277"/>
    </location>
</feature>
<evidence type="ECO:0000313" key="4">
    <source>
        <dbReference type="EMBL" id="CAD8203140.1"/>
    </source>
</evidence>
<name>A0A8S1XPW1_PAROT</name>
<dbReference type="OrthoDB" id="420389at2759"/>
<dbReference type="InterPro" id="IPR004045">
    <property type="entry name" value="Glutathione_S-Trfase_N"/>
</dbReference>
<dbReference type="CDD" id="cd00570">
    <property type="entry name" value="GST_N_family"/>
    <property type="match status" value="1"/>
</dbReference>
<keyword evidence="5" id="KW-1185">Reference proteome</keyword>
<evidence type="ECO:0000259" key="2">
    <source>
        <dbReference type="PROSITE" id="PS50404"/>
    </source>
</evidence>
<dbReference type="CDD" id="cd00299">
    <property type="entry name" value="GST_C_family"/>
    <property type="match status" value="1"/>
</dbReference>
<evidence type="ECO:0000313" key="5">
    <source>
        <dbReference type="Proteomes" id="UP000683925"/>
    </source>
</evidence>
<dbReference type="InterPro" id="IPR004046">
    <property type="entry name" value="GST_C"/>
</dbReference>
<dbReference type="PANTHER" id="PTHR43968:SF6">
    <property type="entry name" value="GLUTATHIONE S-TRANSFERASE OMEGA"/>
    <property type="match status" value="1"/>
</dbReference>
<dbReference type="AlphaFoldDB" id="A0A8S1XPW1"/>
<dbReference type="PROSITE" id="PS50405">
    <property type="entry name" value="GST_CTER"/>
    <property type="match status" value="1"/>
</dbReference>
<feature type="domain" description="GST N-terminal" evidence="2">
    <location>
        <begin position="66"/>
        <end position="144"/>
    </location>
</feature>
<dbReference type="InterPro" id="IPR050983">
    <property type="entry name" value="GST_Omega/HSP26"/>
</dbReference>